<sequence length="623" mass="61832">SVPVDASGNYTLTSPGAEPNGTVSVTDTFNGQTSAPTMQSYADTTVPTSPTVTAAQNTPSGTVTVSGTGIVGSTVTVTYADGTTGSATVDSSGHYSVTSTTTQPSGTISVTDTFNGQTSAAAGIFVADTAAPQQATTIASINDGDTTAPHTGVVPNGGETANQAVTVSGTISSGLNASDGDVVEVFRNGVYLGNATTTGTTWTYVDSGLVNGTTYSYTAEVVDAAGNPGAVSNPYTVTEKTTQPVEATTITGVVDTVSSQLVPAGTVVANNGYTNSASPMVQGQVSQALNADETVAVYDGGVYLGNATVSGTSWTFTDTRNLADRTTVNYTAEVIDEAGNQGAALNAYTVHVDLSVPAITVSINAYSGADTTPTISGALTGALPAGNTLQVTLNGVTYVAGDGNLSVSGTTWTLHVPAANAMNVGGATDVPYSMSAVVVSAGGNLGVQTTATITVDGAGTIVNSPDYAYETSTTPAITGAAHMGAGETLTVTVTDSTGKVVDTFTNVAVSANGGWVIPGASYKTPLSAGTYTVSAAVNAADGAGGQVQLQTQTIDVQPQTVPVGVAASTASGIDNQAPSEIALSNGNYMVVYHSNARTGANSGSYDLIEQQYTANGIAVGGPV</sequence>
<name>A0ACC7NS27_9BURK</name>
<gene>
    <name evidence="1" type="ORF">PQR01_40580</name>
</gene>
<accession>A0ACC7NS27</accession>
<proteinExistence type="predicted"/>
<dbReference type="Proteomes" id="UP001629235">
    <property type="component" value="Unassembled WGS sequence"/>
</dbReference>
<evidence type="ECO:0000313" key="1">
    <source>
        <dbReference type="EMBL" id="MFM0109485.1"/>
    </source>
</evidence>
<comment type="caution">
    <text evidence="1">The sequence shown here is derived from an EMBL/GenBank/DDBJ whole genome shotgun (WGS) entry which is preliminary data.</text>
</comment>
<feature type="non-terminal residue" evidence="1">
    <location>
        <position position="1"/>
    </location>
</feature>
<feature type="non-terminal residue" evidence="1">
    <location>
        <position position="623"/>
    </location>
</feature>
<reference evidence="1 2" key="1">
    <citation type="journal article" date="2024" name="Chem. Sci.">
        <title>Discovery of megapolipeptins by genome mining of a Burkholderiales bacteria collection.</title>
        <authorList>
            <person name="Paulo B.S."/>
            <person name="Recchia M.J.J."/>
            <person name="Lee S."/>
            <person name="Fergusson C.H."/>
            <person name="Romanowski S.B."/>
            <person name="Hernandez A."/>
            <person name="Krull N."/>
            <person name="Liu D.Y."/>
            <person name="Cavanagh H."/>
            <person name="Bos A."/>
            <person name="Gray C.A."/>
            <person name="Murphy B.T."/>
            <person name="Linington R.G."/>
            <person name="Eustaquio A.S."/>
        </authorList>
    </citation>
    <scope>NUCLEOTIDE SEQUENCE [LARGE SCALE GENOMIC DNA]</scope>
    <source>
        <strain evidence="1 2">RL18-126-BIB-B</strain>
    </source>
</reference>
<dbReference type="EMBL" id="JAQQDW010000250">
    <property type="protein sequence ID" value="MFM0109485.1"/>
    <property type="molecule type" value="Genomic_DNA"/>
</dbReference>
<protein>
    <submittedName>
        <fullName evidence="1">Ig-like domain-containing protein</fullName>
    </submittedName>
</protein>
<organism evidence="1 2">
    <name type="scientific">Paraburkholderia rhynchosiae</name>
    <dbReference type="NCBI Taxonomy" id="487049"/>
    <lineage>
        <taxon>Bacteria</taxon>
        <taxon>Pseudomonadati</taxon>
        <taxon>Pseudomonadota</taxon>
        <taxon>Betaproteobacteria</taxon>
        <taxon>Burkholderiales</taxon>
        <taxon>Burkholderiaceae</taxon>
        <taxon>Paraburkholderia</taxon>
    </lineage>
</organism>
<evidence type="ECO:0000313" key="2">
    <source>
        <dbReference type="Proteomes" id="UP001629235"/>
    </source>
</evidence>
<keyword evidence="2" id="KW-1185">Reference proteome</keyword>